<dbReference type="InterPro" id="IPR036942">
    <property type="entry name" value="Beta-barrel_TonB_sf"/>
</dbReference>
<dbReference type="GO" id="GO:0044718">
    <property type="term" value="P:siderophore transmembrane transport"/>
    <property type="evidence" value="ECO:0007669"/>
    <property type="project" value="TreeGrafter"/>
</dbReference>
<evidence type="ECO:0000259" key="10">
    <source>
        <dbReference type="Pfam" id="PF00593"/>
    </source>
</evidence>
<proteinExistence type="inferred from homology"/>
<dbReference type="EMBL" id="AZJI01000004">
    <property type="protein sequence ID" value="ETD24049.1"/>
    <property type="molecule type" value="Genomic_DNA"/>
</dbReference>
<gene>
    <name evidence="11" type="ORF">HMPREF2086_00796</name>
</gene>
<evidence type="ECO:0000256" key="6">
    <source>
        <dbReference type="ARBA" id="ARBA00023136"/>
    </source>
</evidence>
<keyword evidence="7 8" id="KW-0998">Cell outer membrane</keyword>
<reference evidence="11 12" key="1">
    <citation type="journal article" date="2014" name="Genome Announc.">
        <title>Draft genome sequences of six enterohepatic helicobacter species isolated from humans and one from rhesus macaques.</title>
        <authorList>
            <person name="Shen Z."/>
            <person name="Sheh A."/>
            <person name="Young S.K."/>
            <person name="Abouelliel A."/>
            <person name="Ward D.V."/>
            <person name="Earl A.M."/>
            <person name="Fox J.G."/>
        </authorList>
    </citation>
    <scope>NUCLEOTIDE SEQUENCE [LARGE SCALE GENOMIC DNA]</scope>
    <source>
        <strain evidence="11 12">MIT 99-5501</strain>
    </source>
</reference>
<comment type="similarity">
    <text evidence="8">Belongs to the TonB-dependent receptor family.</text>
</comment>
<evidence type="ECO:0000256" key="8">
    <source>
        <dbReference type="PROSITE-ProRule" id="PRU01360"/>
    </source>
</evidence>
<evidence type="ECO:0000256" key="4">
    <source>
        <dbReference type="ARBA" id="ARBA00022692"/>
    </source>
</evidence>
<keyword evidence="3 8" id="KW-1134">Transmembrane beta strand</keyword>
<comment type="caution">
    <text evidence="11">The sequence shown here is derived from an EMBL/GenBank/DDBJ whole genome shotgun (WGS) entry which is preliminary data.</text>
</comment>
<evidence type="ECO:0000313" key="11">
    <source>
        <dbReference type="EMBL" id="ETD24049.1"/>
    </source>
</evidence>
<accession>V8C9M1</accession>
<dbReference type="InterPro" id="IPR000531">
    <property type="entry name" value="Beta-barrel_TonB"/>
</dbReference>
<evidence type="ECO:0000313" key="12">
    <source>
        <dbReference type="Proteomes" id="UP000018731"/>
    </source>
</evidence>
<dbReference type="STRING" id="1357400.HMPREF2086_00796"/>
<evidence type="ECO:0000256" key="7">
    <source>
        <dbReference type="ARBA" id="ARBA00023237"/>
    </source>
</evidence>
<name>V8C9M1_9HELI</name>
<dbReference type="InterPro" id="IPR039426">
    <property type="entry name" value="TonB-dep_rcpt-like"/>
</dbReference>
<feature type="region of interest" description="Disordered" evidence="9">
    <location>
        <begin position="34"/>
        <end position="59"/>
    </location>
</feature>
<dbReference type="PROSITE" id="PS52016">
    <property type="entry name" value="TONB_DEPENDENT_REC_3"/>
    <property type="match status" value="1"/>
</dbReference>
<evidence type="ECO:0000256" key="1">
    <source>
        <dbReference type="ARBA" id="ARBA00004571"/>
    </source>
</evidence>
<keyword evidence="2 8" id="KW-0813">Transport</keyword>
<dbReference type="Pfam" id="PF00593">
    <property type="entry name" value="TonB_dep_Rec_b-barrel"/>
    <property type="match status" value="1"/>
</dbReference>
<dbReference type="PANTHER" id="PTHR30069:SF27">
    <property type="entry name" value="BLL4766 PROTEIN"/>
    <property type="match status" value="1"/>
</dbReference>
<evidence type="ECO:0000256" key="3">
    <source>
        <dbReference type="ARBA" id="ARBA00022452"/>
    </source>
</evidence>
<dbReference type="Proteomes" id="UP000018731">
    <property type="component" value="Unassembled WGS sequence"/>
</dbReference>
<dbReference type="PATRIC" id="fig|1357400.3.peg.1096"/>
<keyword evidence="4 8" id="KW-0812">Transmembrane</keyword>
<sequence length="512" mass="58269">MWDITQNHSLGLEASYFQGYITTTPNLLFRLGSANGQSSSTDNSPDKSKRYDSGQGSIKTKQDRIDTALTYDAKFGENHKFQAKAFFHYLKNKYDTNLQDIWYARGNTSMWVQDFSQSGSYFVDEKIGLNLRYDWKHYKGLLIVGLDSVYNIGERFLSLYYDVPLMPTNPNMRMNHYLYTPILANKWTNSLYAIEKFDFTKRFSLTLGARYENANYTGKRRYSSNMGMSMTNTYPASPTPSYNTTRPDKAINDNISNYALELVPNYNFGAGNVYAKYEKGFRSPNPDTLTGVAGGRYVDSNVKSEQYHTFEVGSKSQIGKYVFLSGSAFYTLTQDELYNYGSAHSGLSGFGYRNYDLTQRAGVEIFSKQEFFGQSLRFSESFTYVDARILKGTFATDNASRSMNGERIPYTSNYKATIGINYDFSRHFGIWTQNSFIGAQKDIAGGTIKSYSLTDLGLDMRFGDFSATFGVRNVFDTVYFSYYNSDASDPTIGNSYLYAKGQEVFLDLRYAF</sequence>
<feature type="domain" description="TonB-dependent receptor-like beta-barrel" evidence="10">
    <location>
        <begin position="19"/>
        <end position="474"/>
    </location>
</feature>
<dbReference type="AlphaFoldDB" id="V8C9M1"/>
<keyword evidence="12" id="KW-1185">Reference proteome</keyword>
<dbReference type="HOGENOM" id="CLU_008287_18_3_7"/>
<dbReference type="Gene3D" id="2.40.170.20">
    <property type="entry name" value="TonB-dependent receptor, beta-barrel domain"/>
    <property type="match status" value="1"/>
</dbReference>
<dbReference type="OrthoDB" id="78201at2"/>
<keyword evidence="5" id="KW-0798">TonB box</keyword>
<dbReference type="GO" id="GO:0015344">
    <property type="term" value="F:siderophore uptake transmembrane transporter activity"/>
    <property type="evidence" value="ECO:0007669"/>
    <property type="project" value="TreeGrafter"/>
</dbReference>
<dbReference type="PANTHER" id="PTHR30069">
    <property type="entry name" value="TONB-DEPENDENT OUTER MEMBRANE RECEPTOR"/>
    <property type="match status" value="1"/>
</dbReference>
<dbReference type="eggNOG" id="COG4772">
    <property type="taxonomic scope" value="Bacteria"/>
</dbReference>
<dbReference type="RefSeq" id="WP_023927520.1">
    <property type="nucleotide sequence ID" value="NZ_KI669454.1"/>
</dbReference>
<feature type="compositionally biased region" description="Polar residues" evidence="9">
    <location>
        <begin position="34"/>
        <end position="43"/>
    </location>
</feature>
<evidence type="ECO:0000256" key="5">
    <source>
        <dbReference type="ARBA" id="ARBA00023077"/>
    </source>
</evidence>
<evidence type="ECO:0000256" key="9">
    <source>
        <dbReference type="SAM" id="MobiDB-lite"/>
    </source>
</evidence>
<dbReference type="SUPFAM" id="SSF56935">
    <property type="entry name" value="Porins"/>
    <property type="match status" value="1"/>
</dbReference>
<keyword evidence="6 8" id="KW-0472">Membrane</keyword>
<dbReference type="GO" id="GO:0009279">
    <property type="term" value="C:cell outer membrane"/>
    <property type="evidence" value="ECO:0007669"/>
    <property type="project" value="UniProtKB-SubCell"/>
</dbReference>
<evidence type="ECO:0000256" key="2">
    <source>
        <dbReference type="ARBA" id="ARBA00022448"/>
    </source>
</evidence>
<organism evidence="11 12">
    <name type="scientific">Helicobacter macacae MIT 99-5501</name>
    <dbReference type="NCBI Taxonomy" id="1357400"/>
    <lineage>
        <taxon>Bacteria</taxon>
        <taxon>Pseudomonadati</taxon>
        <taxon>Campylobacterota</taxon>
        <taxon>Epsilonproteobacteria</taxon>
        <taxon>Campylobacterales</taxon>
        <taxon>Helicobacteraceae</taxon>
        <taxon>Helicobacter</taxon>
    </lineage>
</organism>
<protein>
    <recommendedName>
        <fullName evidence="10">TonB-dependent receptor-like beta-barrel domain-containing protein</fullName>
    </recommendedName>
</protein>
<comment type="subcellular location">
    <subcellularLocation>
        <location evidence="1 8">Cell outer membrane</location>
        <topology evidence="1 8">Multi-pass membrane protein</topology>
    </subcellularLocation>
</comment>